<dbReference type="EMBL" id="JAWJEJ010000001">
    <property type="protein sequence ID" value="MDV3458152.1"/>
    <property type="molecule type" value="Genomic_DNA"/>
</dbReference>
<accession>A0ABU3YAJ5</accession>
<name>A0ABU3YAJ5_9SPHN</name>
<proteinExistence type="predicted"/>
<evidence type="ECO:0000313" key="2">
    <source>
        <dbReference type="EMBL" id="MDV3458152.1"/>
    </source>
</evidence>
<reference evidence="2 3" key="1">
    <citation type="submission" date="2023-10" db="EMBL/GenBank/DDBJ databases">
        <title>Sphingomonas sp. HF-S4 16S ribosomal RNA gene Genome sequencing and assembly.</title>
        <authorList>
            <person name="Lee H."/>
        </authorList>
    </citation>
    <scope>NUCLEOTIDE SEQUENCE [LARGE SCALE GENOMIC DNA]</scope>
    <source>
        <strain evidence="2 3">HF-S4</strain>
    </source>
</reference>
<dbReference type="SUPFAM" id="SSF54593">
    <property type="entry name" value="Glyoxalase/Bleomycin resistance protein/Dihydroxybiphenyl dioxygenase"/>
    <property type="match status" value="1"/>
</dbReference>
<evidence type="ECO:0000259" key="1">
    <source>
        <dbReference type="PROSITE" id="PS51819"/>
    </source>
</evidence>
<dbReference type="RefSeq" id="WP_317227262.1">
    <property type="nucleotide sequence ID" value="NZ_JAWJEJ010000001.1"/>
</dbReference>
<dbReference type="PANTHER" id="PTHR35006:SF2">
    <property type="entry name" value="GLYOXALASE FAMILY PROTEIN (AFU_ORTHOLOGUE AFUA_5G14830)"/>
    <property type="match status" value="1"/>
</dbReference>
<feature type="domain" description="VOC" evidence="1">
    <location>
        <begin position="1"/>
        <end position="115"/>
    </location>
</feature>
<sequence>MIDHIEIQTERMAESLLFYAKALEPLGYVQKIDGIAKGFGNDGALDLFLVKGEPSKLHFAFAAPDRATVDRIYDTARGARLTLDRAPGLAPHIHPNYYAGYLRDPDGRLIEFVCHQAEPG</sequence>
<dbReference type="PANTHER" id="PTHR35006">
    <property type="entry name" value="GLYOXALASE FAMILY PROTEIN (AFU_ORTHOLOGUE AFUA_5G14830)"/>
    <property type="match status" value="1"/>
</dbReference>
<dbReference type="Gene3D" id="3.10.180.10">
    <property type="entry name" value="2,3-Dihydroxybiphenyl 1,2-Dioxygenase, domain 1"/>
    <property type="match status" value="1"/>
</dbReference>
<comment type="caution">
    <text evidence="2">The sequence shown here is derived from an EMBL/GenBank/DDBJ whole genome shotgun (WGS) entry which is preliminary data.</text>
</comment>
<dbReference type="InterPro" id="IPR004360">
    <property type="entry name" value="Glyas_Fos-R_dOase_dom"/>
</dbReference>
<keyword evidence="3" id="KW-1185">Reference proteome</keyword>
<evidence type="ECO:0000313" key="3">
    <source>
        <dbReference type="Proteomes" id="UP001273531"/>
    </source>
</evidence>
<dbReference type="PROSITE" id="PS51819">
    <property type="entry name" value="VOC"/>
    <property type="match status" value="1"/>
</dbReference>
<protein>
    <submittedName>
        <fullName evidence="2">VOC family protein</fullName>
    </submittedName>
</protein>
<dbReference type="InterPro" id="IPR037523">
    <property type="entry name" value="VOC_core"/>
</dbReference>
<dbReference type="Pfam" id="PF00903">
    <property type="entry name" value="Glyoxalase"/>
    <property type="match status" value="1"/>
</dbReference>
<organism evidence="2 3">
    <name type="scientific">Sphingomonas agrestis</name>
    <dbReference type="NCBI Taxonomy" id="3080540"/>
    <lineage>
        <taxon>Bacteria</taxon>
        <taxon>Pseudomonadati</taxon>
        <taxon>Pseudomonadota</taxon>
        <taxon>Alphaproteobacteria</taxon>
        <taxon>Sphingomonadales</taxon>
        <taxon>Sphingomonadaceae</taxon>
        <taxon>Sphingomonas</taxon>
    </lineage>
</organism>
<dbReference type="InterPro" id="IPR029068">
    <property type="entry name" value="Glyas_Bleomycin-R_OHBP_Dase"/>
</dbReference>
<gene>
    <name evidence="2" type="ORF">RZN05_14235</name>
</gene>
<dbReference type="Proteomes" id="UP001273531">
    <property type="component" value="Unassembled WGS sequence"/>
</dbReference>